<name>A0AA36MWC7_9DINO</name>
<dbReference type="Pfam" id="PF14023">
    <property type="entry name" value="Bestrophin-like"/>
    <property type="match status" value="1"/>
</dbReference>
<gene>
    <name evidence="3" type="ORF">EVOR1521_LOCUS14528</name>
</gene>
<comment type="caution">
    <text evidence="3">The sequence shown here is derived from an EMBL/GenBank/DDBJ whole genome shotgun (WGS) entry which is preliminary data.</text>
</comment>
<dbReference type="Proteomes" id="UP001178507">
    <property type="component" value="Unassembled WGS sequence"/>
</dbReference>
<keyword evidence="4" id="KW-1185">Reference proteome</keyword>
<keyword evidence="2" id="KW-1133">Transmembrane helix</keyword>
<evidence type="ECO:0000256" key="2">
    <source>
        <dbReference type="SAM" id="Phobius"/>
    </source>
</evidence>
<feature type="transmembrane region" description="Helical" evidence="2">
    <location>
        <begin position="99"/>
        <end position="120"/>
    </location>
</feature>
<feature type="transmembrane region" description="Helical" evidence="2">
    <location>
        <begin position="282"/>
        <end position="302"/>
    </location>
</feature>
<dbReference type="InterPro" id="IPR025333">
    <property type="entry name" value="DUF4239"/>
</dbReference>
<dbReference type="EMBL" id="CAUJNA010001746">
    <property type="protein sequence ID" value="CAJ1388725.1"/>
    <property type="molecule type" value="Genomic_DNA"/>
</dbReference>
<dbReference type="AlphaFoldDB" id="A0AA36MWC7"/>
<accession>A0AA36MWC7</accession>
<sequence length="378" mass="42226">MAFARSQRTAAPADPEPSESLCNVEDEYCEELEDQRNLQLEEESQVLRVSRAWSEGTWAADWGPEGPTWPSLVPDGRRRRNVGSVDGWRFDDALTIQTILRVVLPTVGALVGGAAIYAPICFWLQDMLDIGNTGRGPILQLLAMDQSQFMQNFLTVNGLLFTILCGNTYTSLYNQQEILFHALFVEVSEAKSLLEQACLVCQGRPFYPKMLDSIGDYVSTDLRRLDAEPAELLANRPMDDPLEYILYATSVGVPSIIYDTIRDLRQARGMRLGAMQRKLPAIHFLLLYVLGLLELMAFPLLGAGTFSMAPDEKILSIQALFFGAMAGAIVMTLQVIYELWKPFGGAYTVDTALEKMVRGLEEELRVRKALWQPQGSSQ</sequence>
<keyword evidence="2" id="KW-0812">Transmembrane</keyword>
<protein>
    <submittedName>
        <fullName evidence="3">Uncharacterized protein</fullName>
    </submittedName>
</protein>
<reference evidence="3" key="1">
    <citation type="submission" date="2023-08" db="EMBL/GenBank/DDBJ databases">
        <authorList>
            <person name="Chen Y."/>
            <person name="Shah S."/>
            <person name="Dougan E. K."/>
            <person name="Thang M."/>
            <person name="Chan C."/>
        </authorList>
    </citation>
    <scope>NUCLEOTIDE SEQUENCE</scope>
</reference>
<feature type="transmembrane region" description="Helical" evidence="2">
    <location>
        <begin position="244"/>
        <end position="261"/>
    </location>
</feature>
<evidence type="ECO:0000313" key="3">
    <source>
        <dbReference type="EMBL" id="CAJ1388725.1"/>
    </source>
</evidence>
<proteinExistence type="predicted"/>
<evidence type="ECO:0000256" key="1">
    <source>
        <dbReference type="SAM" id="MobiDB-lite"/>
    </source>
</evidence>
<feature type="transmembrane region" description="Helical" evidence="2">
    <location>
        <begin position="314"/>
        <end position="337"/>
    </location>
</feature>
<keyword evidence="2" id="KW-0472">Membrane</keyword>
<feature type="region of interest" description="Disordered" evidence="1">
    <location>
        <begin position="1"/>
        <end position="21"/>
    </location>
</feature>
<evidence type="ECO:0000313" key="4">
    <source>
        <dbReference type="Proteomes" id="UP001178507"/>
    </source>
</evidence>
<organism evidence="3 4">
    <name type="scientific">Effrenium voratum</name>
    <dbReference type="NCBI Taxonomy" id="2562239"/>
    <lineage>
        <taxon>Eukaryota</taxon>
        <taxon>Sar</taxon>
        <taxon>Alveolata</taxon>
        <taxon>Dinophyceae</taxon>
        <taxon>Suessiales</taxon>
        <taxon>Symbiodiniaceae</taxon>
        <taxon>Effrenium</taxon>
    </lineage>
</organism>